<feature type="region of interest" description="Disordered" evidence="1">
    <location>
        <begin position="146"/>
        <end position="178"/>
    </location>
</feature>
<dbReference type="Proteomes" id="UP000816034">
    <property type="component" value="Unassembled WGS sequence"/>
</dbReference>
<sequence>MKKKSDKFANEHVAEPSSSSSGKNKKKDPSFKFVDMTSEWEPCMSNIRKEKKYFQLRKQLKTCENFQQNYFVISMPKKRKMSNTCNDDEDATEGDAIEQEEQYAGQQGVSLAMHQQPMSHASSSHYQPHSQPLIHIQQHQVPMMSTNNQTTAPSKPTASTSQTNANQDISKANNNGTTNIINTKNILRFDCPSLNQPSLSITTASKPPPVVQQLPNGLIQYNNVQISTCNEEETQKTKKRKTTNKKEIAQPSLSSSDLNNTTSVQQFTRASNTPYGFLSPPTSLSCSTQYLNSHQQRNNQIAQAPQTSEPVITNVQYVDFGQNNFVLSEPFSNAESNAKVLDVEDSLSFSFSEPFVGEDEAQFDLPDIELFGSLDFLPSTPVSTGYHDVKL</sequence>
<comment type="caution">
    <text evidence="2">The sequence shown here is derived from an EMBL/GenBank/DDBJ whole genome shotgun (WGS) entry which is preliminary data.</text>
</comment>
<protein>
    <submittedName>
        <fullName evidence="2">Uncharacterized protein</fullName>
    </submittedName>
</protein>
<evidence type="ECO:0000313" key="2">
    <source>
        <dbReference type="EMBL" id="KAG2378513.1"/>
    </source>
</evidence>
<organism evidence="2 3">
    <name type="scientific">Naegleria lovaniensis</name>
    <name type="common">Amoeba</name>
    <dbReference type="NCBI Taxonomy" id="51637"/>
    <lineage>
        <taxon>Eukaryota</taxon>
        <taxon>Discoba</taxon>
        <taxon>Heterolobosea</taxon>
        <taxon>Tetramitia</taxon>
        <taxon>Eutetramitia</taxon>
        <taxon>Vahlkampfiidae</taxon>
        <taxon>Naegleria</taxon>
    </lineage>
</organism>
<gene>
    <name evidence="2" type="ORF">C9374_008152</name>
</gene>
<feature type="region of interest" description="Disordered" evidence="1">
    <location>
        <begin position="1"/>
        <end position="30"/>
    </location>
</feature>
<reference evidence="2 3" key="1">
    <citation type="journal article" date="2018" name="BMC Genomics">
        <title>The genome of Naegleria lovaniensis, the basis for a comparative approach to unravel pathogenicity factors of the human pathogenic amoeba N. fowleri.</title>
        <authorList>
            <person name="Liechti N."/>
            <person name="Schurch N."/>
            <person name="Bruggmann R."/>
            <person name="Wittwer M."/>
        </authorList>
    </citation>
    <scope>NUCLEOTIDE SEQUENCE [LARGE SCALE GENOMIC DNA]</scope>
    <source>
        <strain evidence="2 3">ATCC 30569</strain>
    </source>
</reference>
<dbReference type="AlphaFoldDB" id="A0AA88GH98"/>
<name>A0AA88GH98_NAELO</name>
<dbReference type="RefSeq" id="XP_044545775.1">
    <property type="nucleotide sequence ID" value="XM_044698197.1"/>
</dbReference>
<feature type="compositionally biased region" description="Low complexity" evidence="1">
    <location>
        <begin position="149"/>
        <end position="163"/>
    </location>
</feature>
<feature type="compositionally biased region" description="Basic and acidic residues" evidence="1">
    <location>
        <begin position="1"/>
        <end position="14"/>
    </location>
</feature>
<dbReference type="EMBL" id="PYSW02000032">
    <property type="protein sequence ID" value="KAG2378513.1"/>
    <property type="molecule type" value="Genomic_DNA"/>
</dbReference>
<evidence type="ECO:0000313" key="3">
    <source>
        <dbReference type="Proteomes" id="UP000816034"/>
    </source>
</evidence>
<proteinExistence type="predicted"/>
<accession>A0AA88GH98</accession>
<keyword evidence="3" id="KW-1185">Reference proteome</keyword>
<feature type="region of interest" description="Disordered" evidence="1">
    <location>
        <begin position="231"/>
        <end position="259"/>
    </location>
</feature>
<evidence type="ECO:0000256" key="1">
    <source>
        <dbReference type="SAM" id="MobiDB-lite"/>
    </source>
</evidence>
<dbReference type="GeneID" id="68100606"/>